<dbReference type="EMBL" id="CAEZZR010000157">
    <property type="protein sequence ID" value="CAB4783600.1"/>
    <property type="molecule type" value="Genomic_DNA"/>
</dbReference>
<organism evidence="2">
    <name type="scientific">freshwater metagenome</name>
    <dbReference type="NCBI Taxonomy" id="449393"/>
    <lineage>
        <taxon>unclassified sequences</taxon>
        <taxon>metagenomes</taxon>
        <taxon>ecological metagenomes</taxon>
    </lineage>
</organism>
<sequence>MKEEGIVENAAHIGETILGPGLRELAKKHKVIGDVRGAGVFWGLDIVTDRESRNPMAPYGASSPAMNELIAACKKNGLMPFPNFNRLHMTPPCNISEADARLGLEMLDKALTEIGKHYTGA</sequence>
<dbReference type="SUPFAM" id="SSF53383">
    <property type="entry name" value="PLP-dependent transferases"/>
    <property type="match status" value="1"/>
</dbReference>
<proteinExistence type="inferred from homology"/>
<gene>
    <name evidence="2" type="ORF">UFOPK2907_01325</name>
</gene>
<dbReference type="InterPro" id="IPR005814">
    <property type="entry name" value="Aminotrans_3"/>
</dbReference>
<comment type="similarity">
    <text evidence="1">Belongs to the class-III pyridoxal-phosphate-dependent aminotransferase family.</text>
</comment>
<dbReference type="InterPro" id="IPR015422">
    <property type="entry name" value="PyrdxlP-dep_Trfase_small"/>
</dbReference>
<evidence type="ECO:0000256" key="1">
    <source>
        <dbReference type="ARBA" id="ARBA00008954"/>
    </source>
</evidence>
<reference evidence="2" key="1">
    <citation type="submission" date="2020-05" db="EMBL/GenBank/DDBJ databases">
        <authorList>
            <person name="Chiriac C."/>
            <person name="Salcher M."/>
            <person name="Ghai R."/>
            <person name="Kavagutti S V."/>
        </authorList>
    </citation>
    <scope>NUCLEOTIDE SEQUENCE</scope>
</reference>
<dbReference type="Pfam" id="PF00202">
    <property type="entry name" value="Aminotran_3"/>
    <property type="match status" value="1"/>
</dbReference>
<dbReference type="PANTHER" id="PTHR43094">
    <property type="entry name" value="AMINOTRANSFERASE"/>
    <property type="match status" value="1"/>
</dbReference>
<dbReference type="Gene3D" id="3.90.1150.10">
    <property type="entry name" value="Aspartate Aminotransferase, domain 1"/>
    <property type="match status" value="1"/>
</dbReference>
<dbReference type="GO" id="GO:0008483">
    <property type="term" value="F:transaminase activity"/>
    <property type="evidence" value="ECO:0007669"/>
    <property type="project" value="InterPro"/>
</dbReference>
<dbReference type="PANTHER" id="PTHR43094:SF1">
    <property type="entry name" value="AMINOTRANSFERASE CLASS-III"/>
    <property type="match status" value="1"/>
</dbReference>
<name>A0A6J6WG88_9ZZZZ</name>
<dbReference type="InterPro" id="IPR015424">
    <property type="entry name" value="PyrdxlP-dep_Trfase"/>
</dbReference>
<dbReference type="AlphaFoldDB" id="A0A6J6WG88"/>
<evidence type="ECO:0000313" key="2">
    <source>
        <dbReference type="EMBL" id="CAB4783600.1"/>
    </source>
</evidence>
<dbReference type="GO" id="GO:0005829">
    <property type="term" value="C:cytosol"/>
    <property type="evidence" value="ECO:0007669"/>
    <property type="project" value="TreeGrafter"/>
</dbReference>
<dbReference type="GO" id="GO:0030170">
    <property type="term" value="F:pyridoxal phosphate binding"/>
    <property type="evidence" value="ECO:0007669"/>
    <property type="project" value="InterPro"/>
</dbReference>
<protein>
    <submittedName>
        <fullName evidence="2">Unannotated protein</fullName>
    </submittedName>
</protein>
<accession>A0A6J6WG88</accession>